<evidence type="ECO:0000256" key="4">
    <source>
        <dbReference type="SAM" id="Phobius"/>
    </source>
</evidence>
<feature type="signal peptide" evidence="5">
    <location>
        <begin position="1"/>
        <end position="27"/>
    </location>
</feature>
<name>A0A1X7J7F3_9BACL</name>
<reference evidence="7 8" key="1">
    <citation type="submission" date="2017-04" db="EMBL/GenBank/DDBJ databases">
        <authorList>
            <person name="Afonso C.L."/>
            <person name="Miller P.J."/>
            <person name="Scott M.A."/>
            <person name="Spackman E."/>
            <person name="Goraichik I."/>
            <person name="Dimitrov K.M."/>
            <person name="Suarez D.L."/>
            <person name="Swayne D.E."/>
        </authorList>
    </citation>
    <scope>NUCLEOTIDE SEQUENCE [LARGE SCALE GENOMIC DNA]</scope>
    <source>
        <strain evidence="7 8">11</strain>
    </source>
</reference>
<dbReference type="InterPro" id="IPR007742">
    <property type="entry name" value="NosD_dom"/>
</dbReference>
<dbReference type="NCBIfam" id="TIGR03804">
    <property type="entry name" value="para_beta_helix"/>
    <property type="match status" value="4"/>
</dbReference>
<organism evidence="7 8">
    <name type="scientific">Paenibacillus aquistagni</name>
    <dbReference type="NCBI Taxonomy" id="1852522"/>
    <lineage>
        <taxon>Bacteria</taxon>
        <taxon>Bacillati</taxon>
        <taxon>Bacillota</taxon>
        <taxon>Bacilli</taxon>
        <taxon>Bacillales</taxon>
        <taxon>Paenibacillaceae</taxon>
        <taxon>Paenibacillus</taxon>
    </lineage>
</organism>
<evidence type="ECO:0000259" key="6">
    <source>
        <dbReference type="Pfam" id="PF05048"/>
    </source>
</evidence>
<keyword evidence="3" id="KW-0833">Ubl conjugation pathway</keyword>
<dbReference type="AlphaFoldDB" id="A0A1X7J7F3"/>
<comment type="pathway">
    <text evidence="1">Protein modification; protein ubiquitination.</text>
</comment>
<feature type="domain" description="Periplasmic copper-binding protein NosD beta helix" evidence="6">
    <location>
        <begin position="156"/>
        <end position="338"/>
    </location>
</feature>
<dbReference type="Gene3D" id="2.160.20.10">
    <property type="entry name" value="Single-stranded right-handed beta-helix, Pectin lyase-like"/>
    <property type="match status" value="1"/>
</dbReference>
<evidence type="ECO:0000256" key="5">
    <source>
        <dbReference type="SAM" id="SignalP"/>
    </source>
</evidence>
<evidence type="ECO:0000313" key="8">
    <source>
        <dbReference type="Proteomes" id="UP000193834"/>
    </source>
</evidence>
<keyword evidence="4" id="KW-0472">Membrane</keyword>
<keyword evidence="5" id="KW-0732">Signal</keyword>
<dbReference type="Proteomes" id="UP000193834">
    <property type="component" value="Unassembled WGS sequence"/>
</dbReference>
<accession>A0A1X7J7F3</accession>
<sequence>MSSCRSLWLACLLIAAALWLSHERAIAANESINLQAIIDQAKPGDAIALAPGSYEGPIIINKPLTLRAEQEGSVQLHNSSLKPAVLITADHVAIIGLSLVDEGLKDEPTILATGNQASLEGLHIRTVSMGIAIRDADDGAVSDTTIHWAVNGVRMADKGNGIDMFNADRWTLTNNSIHDVHDGIYLENSDDIIVSGNVIERSRYGVHCMYTKRTIIEGNEGNRNVTGAMVMAAKQVSVVGNTFTKQSENVNSQGILLYDAHDTEVADNTVDGNRVGVYVEESTNNHFRNNRVRYNFIGVQLIQSSGNTLTDNAFMGNVADAQAQGSEDNRLMDNYWDSFQGLDTDGDGRSDLSYAINPFFQSIARKRPAFQLFFQSPGMIFLEGLYQTDRERWTEDSTPLLAPLDRQLHRDKSGDGVKTGLMGLMLLGCASLLFYKMRRRER</sequence>
<feature type="chain" id="PRO_5012552960" evidence="5">
    <location>
        <begin position="28"/>
        <end position="442"/>
    </location>
</feature>
<protein>
    <submittedName>
        <fullName evidence="7">Nitrous oxidase accessory protein</fullName>
    </submittedName>
</protein>
<dbReference type="EMBL" id="FXAZ01000001">
    <property type="protein sequence ID" value="SMG22914.1"/>
    <property type="molecule type" value="Genomic_DNA"/>
</dbReference>
<dbReference type="RefSeq" id="WP_085493411.1">
    <property type="nucleotide sequence ID" value="NZ_FXAZ01000001.1"/>
</dbReference>
<evidence type="ECO:0000256" key="2">
    <source>
        <dbReference type="ARBA" id="ARBA00022737"/>
    </source>
</evidence>
<dbReference type="InterPro" id="IPR022441">
    <property type="entry name" value="Para_beta_helix_rpt-2"/>
</dbReference>
<dbReference type="STRING" id="1852522.SAMN06295960_1246"/>
<keyword evidence="8" id="KW-1185">Reference proteome</keyword>
<keyword evidence="4" id="KW-1133">Transmembrane helix</keyword>
<evidence type="ECO:0000256" key="1">
    <source>
        <dbReference type="ARBA" id="ARBA00004906"/>
    </source>
</evidence>
<dbReference type="SUPFAM" id="SSF51126">
    <property type="entry name" value="Pectin lyase-like"/>
    <property type="match status" value="1"/>
</dbReference>
<dbReference type="SMART" id="SM00710">
    <property type="entry name" value="PbH1"/>
    <property type="match status" value="8"/>
</dbReference>
<dbReference type="OrthoDB" id="159063at2"/>
<evidence type="ECO:0000313" key="7">
    <source>
        <dbReference type="EMBL" id="SMG22914.1"/>
    </source>
</evidence>
<dbReference type="InterPro" id="IPR011050">
    <property type="entry name" value="Pectin_lyase_fold/virulence"/>
</dbReference>
<keyword evidence="2" id="KW-0677">Repeat</keyword>
<dbReference type="Pfam" id="PF05048">
    <property type="entry name" value="NosD"/>
    <property type="match status" value="1"/>
</dbReference>
<dbReference type="PANTHER" id="PTHR22990">
    <property type="entry name" value="F-BOX ONLY PROTEIN"/>
    <property type="match status" value="1"/>
</dbReference>
<proteinExistence type="predicted"/>
<gene>
    <name evidence="7" type="ORF">SAMN06295960_1246</name>
</gene>
<dbReference type="InterPro" id="IPR006626">
    <property type="entry name" value="PbH1"/>
</dbReference>
<dbReference type="InterPro" id="IPR012334">
    <property type="entry name" value="Pectin_lyas_fold"/>
</dbReference>
<evidence type="ECO:0000256" key="3">
    <source>
        <dbReference type="ARBA" id="ARBA00022786"/>
    </source>
</evidence>
<dbReference type="InterPro" id="IPR051550">
    <property type="entry name" value="SCF-Subunits/Alg-Epimerases"/>
</dbReference>
<feature type="transmembrane region" description="Helical" evidence="4">
    <location>
        <begin position="416"/>
        <end position="435"/>
    </location>
</feature>
<keyword evidence="4" id="KW-0812">Transmembrane</keyword>
<dbReference type="PANTHER" id="PTHR22990:SF15">
    <property type="entry name" value="F-BOX ONLY PROTEIN 10"/>
    <property type="match status" value="1"/>
</dbReference>